<gene>
    <name evidence="1" type="ORF">PhCBS80983_g06400</name>
</gene>
<dbReference type="Proteomes" id="UP000318582">
    <property type="component" value="Unassembled WGS sequence"/>
</dbReference>
<dbReference type="EMBL" id="QEAQ01000273">
    <property type="protein sequence ID" value="TPX52932.1"/>
    <property type="molecule type" value="Genomic_DNA"/>
</dbReference>
<keyword evidence="2" id="KW-1185">Reference proteome</keyword>
<proteinExistence type="predicted"/>
<evidence type="ECO:0000313" key="2">
    <source>
        <dbReference type="Proteomes" id="UP000318582"/>
    </source>
</evidence>
<dbReference type="AlphaFoldDB" id="A0A507DMN5"/>
<accession>A0A507DMN5</accession>
<sequence length="211" mass="22219">MISRNNNKIAFVETGSPNILTAEIPVGTYDSTSVLAAVGAAMTAAGTQTYNVSYNDTTRRLLISSDGGRTFKLLSGNHGSSAFLQLGVDKSNDSGYYSSITLSNVMNLSASQPVLLTSRTLNGNGSVIYVAGIDSDINVLCSMNPDSFGDVITWTNPDTHIFTSEDGSALSSVDFQLVDSPTLRALKTNSPVVVTLGVFDDALDMINMNAA</sequence>
<protein>
    <submittedName>
        <fullName evidence="1">Uncharacterized protein</fullName>
    </submittedName>
</protein>
<comment type="caution">
    <text evidence="1">The sequence shown here is derived from an EMBL/GenBank/DDBJ whole genome shotgun (WGS) entry which is preliminary data.</text>
</comment>
<reference evidence="1 2" key="1">
    <citation type="journal article" date="2019" name="Sci. Rep.">
        <title>Comparative genomics of chytrid fungi reveal insights into the obligate biotrophic and pathogenic lifestyle of Synchytrium endobioticum.</title>
        <authorList>
            <person name="van de Vossenberg B.T.L.H."/>
            <person name="Warris S."/>
            <person name="Nguyen H.D.T."/>
            <person name="van Gent-Pelzer M.P.E."/>
            <person name="Joly D.L."/>
            <person name="van de Geest H.C."/>
            <person name="Bonants P.J.M."/>
            <person name="Smith D.S."/>
            <person name="Levesque C.A."/>
            <person name="van der Lee T.A.J."/>
        </authorList>
    </citation>
    <scope>NUCLEOTIDE SEQUENCE [LARGE SCALE GENOMIC DNA]</scope>
    <source>
        <strain evidence="1 2">CBS 809.83</strain>
    </source>
</reference>
<organism evidence="1 2">
    <name type="scientific">Powellomyces hirtus</name>
    <dbReference type="NCBI Taxonomy" id="109895"/>
    <lineage>
        <taxon>Eukaryota</taxon>
        <taxon>Fungi</taxon>
        <taxon>Fungi incertae sedis</taxon>
        <taxon>Chytridiomycota</taxon>
        <taxon>Chytridiomycota incertae sedis</taxon>
        <taxon>Chytridiomycetes</taxon>
        <taxon>Spizellomycetales</taxon>
        <taxon>Powellomycetaceae</taxon>
        <taxon>Powellomyces</taxon>
    </lineage>
</organism>
<name>A0A507DMN5_9FUNG</name>
<evidence type="ECO:0000313" key="1">
    <source>
        <dbReference type="EMBL" id="TPX52932.1"/>
    </source>
</evidence>